<keyword evidence="1" id="KW-1133">Transmembrane helix</keyword>
<evidence type="ECO:0000256" key="1">
    <source>
        <dbReference type="SAM" id="Phobius"/>
    </source>
</evidence>
<protein>
    <submittedName>
        <fullName evidence="2">Uncharacterized protein</fullName>
    </submittedName>
</protein>
<keyword evidence="3" id="KW-1185">Reference proteome</keyword>
<evidence type="ECO:0000313" key="3">
    <source>
        <dbReference type="Proteomes" id="UP000241096"/>
    </source>
</evidence>
<gene>
    <name evidence="2" type="ORF">CNR37_00166</name>
</gene>
<keyword evidence="1" id="KW-0812">Transmembrane</keyword>
<proteinExistence type="predicted"/>
<dbReference type="EMBL" id="MG018930">
    <property type="protein sequence ID" value="ATW58373.1"/>
    <property type="molecule type" value="Genomic_DNA"/>
</dbReference>
<feature type="transmembrane region" description="Helical" evidence="1">
    <location>
        <begin position="40"/>
        <end position="60"/>
    </location>
</feature>
<evidence type="ECO:0000313" key="2">
    <source>
        <dbReference type="EMBL" id="ATW58373.1"/>
    </source>
</evidence>
<sequence length="83" mass="9192">MRTKIKEHLKRHFATYIFLTNMLCAIGVAAFAIIGALSAYMSVPVLVGNAIVFGIVYGIGKFGNEQLEDMPKVDEFERGYPHA</sequence>
<organism evidence="2 3">
    <name type="scientific">Pseudomonas phage ventosus</name>
    <dbReference type="NCBI Taxonomy" id="2048980"/>
    <lineage>
        <taxon>Viruses</taxon>
        <taxon>Duplodnaviria</taxon>
        <taxon>Heunggongvirae</taxon>
        <taxon>Uroviricota</taxon>
        <taxon>Caudoviricetes</taxon>
        <taxon>Vandenendeviridae</taxon>
        <taxon>Gorskivirinae</taxon>
        <taxon>Ventosusvirus</taxon>
        <taxon>Ventosusvirus ventosus</taxon>
    </lineage>
</organism>
<accession>A0A2H4P852</accession>
<feature type="transmembrane region" description="Helical" evidence="1">
    <location>
        <begin position="12"/>
        <end position="34"/>
    </location>
</feature>
<keyword evidence="1" id="KW-0472">Membrane</keyword>
<name>A0A2H4P852_9CAUD</name>
<dbReference type="Proteomes" id="UP000241096">
    <property type="component" value="Segment"/>
</dbReference>
<reference evidence="2 3" key="1">
    <citation type="submission" date="2017-09" db="EMBL/GenBank/DDBJ databases">
        <authorList>
            <person name="Ehlers B."/>
            <person name="Leendertz F.H."/>
        </authorList>
    </citation>
    <scope>NUCLEOTIDE SEQUENCE [LARGE SCALE GENOMIC DNA]</scope>
</reference>